<organism evidence="1">
    <name type="scientific">Rhizophora mucronata</name>
    <name type="common">Asiatic mangrove</name>
    <dbReference type="NCBI Taxonomy" id="61149"/>
    <lineage>
        <taxon>Eukaryota</taxon>
        <taxon>Viridiplantae</taxon>
        <taxon>Streptophyta</taxon>
        <taxon>Embryophyta</taxon>
        <taxon>Tracheophyta</taxon>
        <taxon>Spermatophyta</taxon>
        <taxon>Magnoliopsida</taxon>
        <taxon>eudicotyledons</taxon>
        <taxon>Gunneridae</taxon>
        <taxon>Pentapetalae</taxon>
        <taxon>rosids</taxon>
        <taxon>fabids</taxon>
        <taxon>Malpighiales</taxon>
        <taxon>Rhizophoraceae</taxon>
        <taxon>Rhizophora</taxon>
    </lineage>
</organism>
<name>A0A2P2NVT9_RHIMU</name>
<protein>
    <submittedName>
        <fullName evidence="1">Uncharacterized protein</fullName>
    </submittedName>
</protein>
<sequence length="14" mass="1531">MEGGDLLKVHFGDL</sequence>
<dbReference type="EMBL" id="GGEC01066081">
    <property type="protein sequence ID" value="MBX46565.1"/>
    <property type="molecule type" value="Transcribed_RNA"/>
</dbReference>
<reference evidence="1" key="1">
    <citation type="submission" date="2018-02" db="EMBL/GenBank/DDBJ databases">
        <title>Rhizophora mucronata_Transcriptome.</title>
        <authorList>
            <person name="Meera S.P."/>
            <person name="Sreeshan A."/>
            <person name="Augustine A."/>
        </authorList>
    </citation>
    <scope>NUCLEOTIDE SEQUENCE</scope>
    <source>
        <tissue evidence="1">Leaf</tissue>
    </source>
</reference>
<accession>A0A2P2NVT9</accession>
<proteinExistence type="predicted"/>
<evidence type="ECO:0000313" key="1">
    <source>
        <dbReference type="EMBL" id="MBX46565.1"/>
    </source>
</evidence>